<comment type="catalytic activity">
    <reaction evidence="1">
        <text>Random endo-hydrolysis of N-acetyl-beta-D-glucosaminide (1-&gt;4)-beta-linkages in chitin and chitodextrins.</text>
        <dbReference type="EC" id="3.2.1.14"/>
    </reaction>
</comment>
<dbReference type="SUPFAM" id="SSF54106">
    <property type="entry name" value="LysM domain"/>
    <property type="match status" value="1"/>
</dbReference>
<organism evidence="16 17">
    <name type="scientific">Aspergillus avenaceus</name>
    <dbReference type="NCBI Taxonomy" id="36643"/>
    <lineage>
        <taxon>Eukaryota</taxon>
        <taxon>Fungi</taxon>
        <taxon>Dikarya</taxon>
        <taxon>Ascomycota</taxon>
        <taxon>Pezizomycotina</taxon>
        <taxon>Eurotiomycetes</taxon>
        <taxon>Eurotiomycetidae</taxon>
        <taxon>Eurotiales</taxon>
        <taxon>Aspergillaceae</taxon>
        <taxon>Aspergillus</taxon>
        <taxon>Aspergillus subgen. Circumdati</taxon>
    </lineage>
</organism>
<keyword evidence="17" id="KW-1185">Reference proteome</keyword>
<dbReference type="InterPro" id="IPR017853">
    <property type="entry name" value="GH"/>
</dbReference>
<dbReference type="PANTHER" id="PTHR47700:SF2">
    <property type="entry name" value="CHITINASE"/>
    <property type="match status" value="1"/>
</dbReference>
<dbReference type="InterPro" id="IPR036861">
    <property type="entry name" value="Endochitinase-like_sf"/>
</dbReference>
<keyword evidence="6" id="KW-0146">Chitin degradation</keyword>
<reference evidence="16 17" key="1">
    <citation type="submission" date="2019-04" db="EMBL/GenBank/DDBJ databases">
        <title>Friends and foes A comparative genomics study of 23 Aspergillus species from section Flavi.</title>
        <authorList>
            <consortium name="DOE Joint Genome Institute"/>
            <person name="Kjaerbolling I."/>
            <person name="Vesth T."/>
            <person name="Frisvad J.C."/>
            <person name="Nybo J.L."/>
            <person name="Theobald S."/>
            <person name="Kildgaard S."/>
            <person name="Isbrandt T."/>
            <person name="Kuo A."/>
            <person name="Sato A."/>
            <person name="Lyhne E.K."/>
            <person name="Kogle M.E."/>
            <person name="Wiebenga A."/>
            <person name="Kun R.S."/>
            <person name="Lubbers R.J."/>
            <person name="Makela M.R."/>
            <person name="Barry K."/>
            <person name="Chovatia M."/>
            <person name="Clum A."/>
            <person name="Daum C."/>
            <person name="Haridas S."/>
            <person name="He G."/>
            <person name="LaButti K."/>
            <person name="Lipzen A."/>
            <person name="Mondo S."/>
            <person name="Riley R."/>
            <person name="Salamov A."/>
            <person name="Simmons B.A."/>
            <person name="Magnuson J.K."/>
            <person name="Henrissat B."/>
            <person name="Mortensen U.H."/>
            <person name="Larsen T.O."/>
            <person name="Devries R.P."/>
            <person name="Grigoriev I.V."/>
            <person name="Machida M."/>
            <person name="Baker S.E."/>
            <person name="Andersen M.R."/>
        </authorList>
    </citation>
    <scope>NUCLEOTIDE SEQUENCE [LARGE SCALE GENOMIC DNA]</scope>
    <source>
        <strain evidence="16 17">IBT 18842</strain>
    </source>
</reference>
<dbReference type="EMBL" id="ML742042">
    <property type="protein sequence ID" value="KAE8153225.1"/>
    <property type="molecule type" value="Genomic_DNA"/>
</dbReference>
<feature type="compositionally biased region" description="Low complexity" evidence="12">
    <location>
        <begin position="1084"/>
        <end position="1103"/>
    </location>
</feature>
<feature type="region of interest" description="Disordered" evidence="12">
    <location>
        <begin position="1084"/>
        <end position="1109"/>
    </location>
</feature>
<dbReference type="GO" id="GO:0006032">
    <property type="term" value="P:chitin catabolic process"/>
    <property type="evidence" value="ECO:0007669"/>
    <property type="project" value="UniProtKB-KW"/>
</dbReference>
<dbReference type="SUPFAM" id="SSF57016">
    <property type="entry name" value="Plant lectins/antimicrobial peptides"/>
    <property type="match status" value="1"/>
</dbReference>
<dbReference type="SMART" id="SM00257">
    <property type="entry name" value="LysM"/>
    <property type="match status" value="2"/>
</dbReference>
<evidence type="ECO:0000256" key="11">
    <source>
        <dbReference type="RuleBase" id="RU000489"/>
    </source>
</evidence>
<dbReference type="InterPro" id="IPR011583">
    <property type="entry name" value="Chitinase_II/V-like_cat"/>
</dbReference>
<feature type="domain" description="GH18" evidence="15">
    <location>
        <begin position="250"/>
        <end position="613"/>
    </location>
</feature>
<dbReference type="InterPro" id="IPR018392">
    <property type="entry name" value="LysM"/>
</dbReference>
<dbReference type="EC" id="3.2.1.14" evidence="3"/>
<dbReference type="Gene3D" id="3.10.350.10">
    <property type="entry name" value="LysM domain"/>
    <property type="match status" value="2"/>
</dbReference>
<feature type="domain" description="LysM" evidence="14">
    <location>
        <begin position="42"/>
        <end position="86"/>
    </location>
</feature>
<dbReference type="InterPro" id="IPR053214">
    <property type="entry name" value="LysM12-like"/>
</dbReference>
<dbReference type="PROSITE" id="PS01095">
    <property type="entry name" value="GH18_1"/>
    <property type="match status" value="1"/>
</dbReference>
<dbReference type="SUPFAM" id="SSF54556">
    <property type="entry name" value="Chitinase insertion domain"/>
    <property type="match status" value="1"/>
</dbReference>
<proteinExistence type="inferred from homology"/>
<evidence type="ECO:0000259" key="15">
    <source>
        <dbReference type="PROSITE" id="PS51910"/>
    </source>
</evidence>
<dbReference type="PROSITE" id="PS51910">
    <property type="entry name" value="GH18_2"/>
    <property type="match status" value="1"/>
</dbReference>
<dbReference type="Gene3D" id="3.20.20.80">
    <property type="entry name" value="Glycosidases"/>
    <property type="match status" value="1"/>
</dbReference>
<evidence type="ECO:0000256" key="8">
    <source>
        <dbReference type="ARBA" id="ARBA00023277"/>
    </source>
</evidence>
<keyword evidence="10" id="KW-0624">Polysaccharide degradation</keyword>
<keyword evidence="5 11" id="KW-0378">Hydrolase</keyword>
<comment type="similarity">
    <text evidence="2">Belongs to the glycosyl hydrolase 18 family. Chitinase class V subfamily.</text>
</comment>
<keyword evidence="13" id="KW-0732">Signal</keyword>
<evidence type="ECO:0000256" key="12">
    <source>
        <dbReference type="SAM" id="MobiDB-lite"/>
    </source>
</evidence>
<evidence type="ECO:0000256" key="2">
    <source>
        <dbReference type="ARBA" id="ARBA00008682"/>
    </source>
</evidence>
<dbReference type="GO" id="GO:0008061">
    <property type="term" value="F:chitin binding"/>
    <property type="evidence" value="ECO:0007669"/>
    <property type="project" value="UniProtKB-KW"/>
</dbReference>
<evidence type="ECO:0000256" key="1">
    <source>
        <dbReference type="ARBA" id="ARBA00000822"/>
    </source>
</evidence>
<dbReference type="OrthoDB" id="73875at2759"/>
<dbReference type="PROSITE" id="PS51782">
    <property type="entry name" value="LYSM"/>
    <property type="match status" value="2"/>
</dbReference>
<dbReference type="GO" id="GO:0000272">
    <property type="term" value="P:polysaccharide catabolic process"/>
    <property type="evidence" value="ECO:0007669"/>
    <property type="project" value="UniProtKB-KW"/>
</dbReference>
<feature type="domain" description="LysM" evidence="14">
    <location>
        <begin position="102"/>
        <end position="151"/>
    </location>
</feature>
<dbReference type="InterPro" id="IPR029070">
    <property type="entry name" value="Chitinase_insertion_sf"/>
</dbReference>
<dbReference type="GO" id="GO:0008843">
    <property type="term" value="F:endochitinase activity"/>
    <property type="evidence" value="ECO:0007669"/>
    <property type="project" value="UniProtKB-EC"/>
</dbReference>
<protein>
    <recommendedName>
        <fullName evidence="3">chitinase</fullName>
        <ecNumber evidence="3">3.2.1.14</ecNumber>
    </recommendedName>
</protein>
<dbReference type="CDD" id="cd02878">
    <property type="entry name" value="GH18_zymocin_alpha"/>
    <property type="match status" value="1"/>
</dbReference>
<dbReference type="SMART" id="SM00636">
    <property type="entry name" value="Glyco_18"/>
    <property type="match status" value="1"/>
</dbReference>
<evidence type="ECO:0000259" key="14">
    <source>
        <dbReference type="PROSITE" id="PS51782"/>
    </source>
</evidence>
<dbReference type="CDD" id="cd00118">
    <property type="entry name" value="LysM"/>
    <property type="match status" value="1"/>
</dbReference>
<name>A0A5N6U3M7_ASPAV</name>
<evidence type="ECO:0000256" key="6">
    <source>
        <dbReference type="ARBA" id="ARBA00023024"/>
    </source>
</evidence>
<dbReference type="Gene3D" id="3.10.50.10">
    <property type="match status" value="1"/>
</dbReference>
<dbReference type="InterPro" id="IPR001223">
    <property type="entry name" value="Glyco_hydro18_cat"/>
</dbReference>
<keyword evidence="7" id="KW-0843">Virulence</keyword>
<dbReference type="Pfam" id="PF01476">
    <property type="entry name" value="LysM"/>
    <property type="match status" value="1"/>
</dbReference>
<dbReference type="PANTHER" id="PTHR47700">
    <property type="entry name" value="V CHITINASE, PUTATIVE (AFU_ORTHOLOGUE AFUA_6G13720)-RELATED"/>
    <property type="match status" value="1"/>
</dbReference>
<dbReference type="Proteomes" id="UP000325780">
    <property type="component" value="Unassembled WGS sequence"/>
</dbReference>
<dbReference type="AlphaFoldDB" id="A0A5N6U3M7"/>
<gene>
    <name evidence="16" type="ORF">BDV25DRAFT_137130</name>
</gene>
<evidence type="ECO:0000256" key="7">
    <source>
        <dbReference type="ARBA" id="ARBA00023026"/>
    </source>
</evidence>
<evidence type="ECO:0000256" key="13">
    <source>
        <dbReference type="SAM" id="SignalP"/>
    </source>
</evidence>
<evidence type="ECO:0000256" key="5">
    <source>
        <dbReference type="ARBA" id="ARBA00022801"/>
    </source>
</evidence>
<accession>A0A5N6U3M7</accession>
<feature type="signal peptide" evidence="13">
    <location>
        <begin position="1"/>
        <end position="19"/>
    </location>
</feature>
<evidence type="ECO:0000313" key="17">
    <source>
        <dbReference type="Proteomes" id="UP000325780"/>
    </source>
</evidence>
<evidence type="ECO:0000313" key="16">
    <source>
        <dbReference type="EMBL" id="KAE8153225.1"/>
    </source>
</evidence>
<evidence type="ECO:0000256" key="10">
    <source>
        <dbReference type="ARBA" id="ARBA00023326"/>
    </source>
</evidence>
<feature type="chain" id="PRO_5024898218" description="chitinase" evidence="13">
    <location>
        <begin position="20"/>
        <end position="1254"/>
    </location>
</feature>
<keyword evidence="4" id="KW-0147">Chitin-binding</keyword>
<dbReference type="SUPFAM" id="SSF51445">
    <property type="entry name" value="(Trans)glycosidases"/>
    <property type="match status" value="1"/>
</dbReference>
<keyword evidence="8" id="KW-0119">Carbohydrate metabolism</keyword>
<evidence type="ECO:0000256" key="9">
    <source>
        <dbReference type="ARBA" id="ARBA00023295"/>
    </source>
</evidence>
<dbReference type="InterPro" id="IPR036779">
    <property type="entry name" value="LysM_dom_sf"/>
</dbReference>
<dbReference type="Pfam" id="PF00704">
    <property type="entry name" value="Glyco_hydro_18"/>
    <property type="match status" value="1"/>
</dbReference>
<keyword evidence="9 11" id="KW-0326">Glycosidase</keyword>
<evidence type="ECO:0000256" key="3">
    <source>
        <dbReference type="ARBA" id="ARBA00012729"/>
    </source>
</evidence>
<dbReference type="InterPro" id="IPR001579">
    <property type="entry name" value="Glyco_hydro_18_chit_AS"/>
</dbReference>
<sequence length="1254" mass="133533">MSWATSGLLYLLLATSTLASNTPWPGSIHARHLQARDTTYCKKHTVKSGDTCQSLAKACGITLNQFYDYNSESICPKLQAEQKVCCSSGSLKPQPYANGTCYTYKTKDGDNCYDLSVAWSVTQDEIADFNDGTTWGWSGCDNLGIDMHICLSKGNAPMPASISNAVCGPQVPGTTVDGSIKDASDLAKLNPCPLNSCCNIWGHCGIDASFCTESKGPTGNPGTSKKGVFGCISNCGTDIVNNDKGPSNGYQRVGYYETFNWDRNCLHMRAEWSNTLNYTHMHWAFASVGEDLSIYIDDSHDQWKGFMKLKDVKRIASFGGWGFSTETATYEILRKAMEPANRDKFVSNMVAFAERTGIDGIDIDWEYPGAPDIPGIPPGLKSDGPNYLATLKALRKALPDKYTLSIAAPASYWYLKAFPIAEMSKVIDYIVFMAYDLHGQWDYGNENGQSGCPNGDCLRSHVNATEVHLALSMITKAGVQSNKIMVGESSYGRAFKMAEAGCTGPMCHYTGTSSESDAKPGRCTNTGGYLSDAEIKEIISRGNGTVKTWHDKDTASDYLVYDDLEWVAYMDSDTKQARRDTWEGLNFAGTIDWAVDLQEFNAADTVGESGDYDKDTCINVFDDMIWDWVNPAIEAPVSCTNLIQASPLPTTVTRTAYTTLTLVSGASMSTTVASTAFPISEVNFQPFTLASTDTESGTVITYRPIPRVTPSPMRVTVPQGWTVTSPNGKVDGPSTTTSLIGLPSSKATATNTAPSTDDDDGFVMYITWAPTISYNLPTYVTPKVQAPTIIPDDDSSPIPTPKPGVTDCTGDTCTKGMDCTDDTCTRGGDCTGPKCKRGGECTGPKCIRGGQCSGEECVSGGDCEGKSCVSGGGCSGRNCHKGGNCSGRHCSGGGGCVNTLLKKCSLGNCIGRGCSIDSHCPGCDNKIIVTVKPAGGSGGSKPGPKPECLNGCPTLPPCPGGDTSCNEACNAKACPPNRMPTGKSCTTLATANACTIIVSPTAVQTSPTTSYSTTTRTQCAKTMDCDVQDTTTTTTISTSETPAAQVTGKGIYDYWDDSKPNKSVLDSIAADFSEWERTADATVTKTSTTSKASTTTTEAPKPTISANGCDPMNGVQGVCWSKCDPDTSKPVNGDWSDDDPWCWLKDDDMGAFCNKVGDCPSNLECQPSDWAHGGCGKSKQGASGGCAPMSGTQGVCWSKCDPDTSDRVSSEWEDGDPWCWLMDDDMGAFCNKAGDCSSSLKCQPSSWAKGGCST</sequence>
<evidence type="ECO:0000256" key="4">
    <source>
        <dbReference type="ARBA" id="ARBA00022669"/>
    </source>
</evidence>